<evidence type="ECO:0000256" key="2">
    <source>
        <dbReference type="ARBA" id="ARBA00009565"/>
    </source>
</evidence>
<feature type="transmembrane region" description="Helical" evidence="6">
    <location>
        <begin position="72"/>
        <end position="91"/>
    </location>
</feature>
<dbReference type="STRING" id="28743.ENSCVAP00000028184"/>
<comment type="similarity">
    <text evidence="2">Belongs to the MS4A family.</text>
</comment>
<feature type="transmembrane region" description="Helical" evidence="6">
    <location>
        <begin position="156"/>
        <end position="175"/>
    </location>
</feature>
<dbReference type="PANTHER" id="PTHR23320:SF129">
    <property type="entry name" value="MEMBRANE-SPANNING 4-DOMAINS SUBFAMILY A MEMBER 15"/>
    <property type="match status" value="1"/>
</dbReference>
<organism evidence="7 8">
    <name type="scientific">Cyprinodon variegatus</name>
    <name type="common">Sheepshead minnow</name>
    <dbReference type="NCBI Taxonomy" id="28743"/>
    <lineage>
        <taxon>Eukaryota</taxon>
        <taxon>Metazoa</taxon>
        <taxon>Chordata</taxon>
        <taxon>Craniata</taxon>
        <taxon>Vertebrata</taxon>
        <taxon>Euteleostomi</taxon>
        <taxon>Actinopterygii</taxon>
        <taxon>Neopterygii</taxon>
        <taxon>Teleostei</taxon>
        <taxon>Neoteleostei</taxon>
        <taxon>Acanthomorphata</taxon>
        <taxon>Ovalentaria</taxon>
        <taxon>Atherinomorphae</taxon>
        <taxon>Cyprinodontiformes</taxon>
        <taxon>Cyprinodontidae</taxon>
        <taxon>Cyprinodon</taxon>
    </lineage>
</organism>
<keyword evidence="5 6" id="KW-0472">Membrane</keyword>
<name>A0A3Q2E9A1_CYPVA</name>
<dbReference type="Proteomes" id="UP000265020">
    <property type="component" value="Unassembled WGS sequence"/>
</dbReference>
<reference evidence="7" key="2">
    <citation type="submission" date="2025-09" db="UniProtKB">
        <authorList>
            <consortium name="Ensembl"/>
        </authorList>
    </citation>
    <scope>IDENTIFICATION</scope>
</reference>
<dbReference type="InterPro" id="IPR030417">
    <property type="entry name" value="MS4A"/>
</dbReference>
<keyword evidence="4 6" id="KW-1133">Transmembrane helix</keyword>
<evidence type="ECO:0008006" key="9">
    <source>
        <dbReference type="Google" id="ProtNLM"/>
    </source>
</evidence>
<reference evidence="7" key="1">
    <citation type="submission" date="2025-08" db="UniProtKB">
        <authorList>
            <consortium name="Ensembl"/>
        </authorList>
    </citation>
    <scope>IDENTIFICATION</scope>
</reference>
<keyword evidence="3 6" id="KW-0812">Transmembrane</keyword>
<evidence type="ECO:0000256" key="3">
    <source>
        <dbReference type="ARBA" id="ARBA00022692"/>
    </source>
</evidence>
<evidence type="ECO:0000256" key="6">
    <source>
        <dbReference type="SAM" id="Phobius"/>
    </source>
</evidence>
<dbReference type="AlphaFoldDB" id="A0A3Q2E9A1"/>
<evidence type="ECO:0000256" key="4">
    <source>
        <dbReference type="ARBA" id="ARBA00022989"/>
    </source>
</evidence>
<protein>
    <recommendedName>
        <fullName evidence="9">MARVEL domain-containing protein</fullName>
    </recommendedName>
</protein>
<evidence type="ECO:0000256" key="5">
    <source>
        <dbReference type="ARBA" id="ARBA00023136"/>
    </source>
</evidence>
<comment type="subcellular location">
    <subcellularLocation>
        <location evidence="1">Membrane</location>
        <topology evidence="1">Multi-pass membrane protein</topology>
    </subcellularLocation>
</comment>
<dbReference type="Pfam" id="PF04103">
    <property type="entry name" value="CD20"/>
    <property type="match status" value="1"/>
</dbReference>
<dbReference type="Ensembl" id="ENSCVAT00000019951.1">
    <property type="protein sequence ID" value="ENSCVAP00000028184.1"/>
    <property type="gene ID" value="ENSCVAG00000015045.1"/>
</dbReference>
<evidence type="ECO:0000313" key="8">
    <source>
        <dbReference type="Proteomes" id="UP000265020"/>
    </source>
</evidence>
<dbReference type="InterPro" id="IPR007237">
    <property type="entry name" value="CD20-like"/>
</dbReference>
<sequence>MAVSVTRDLKVEVLEDENKVRLSNKQEEMRLTIQRGDPKCMGVSQVMLGLMVIFYSLPLLSSEATDVVNFGVPWWTGVTFIAAGSIAMILDRICTMKFLQVCLIASVATLVVSVVADVIYCVDLGRYPQFACNKTEFPCDPQYYLTRFNRGIKSSLLFFTMVQTAISAVSCWLLLRQRNSFQYSVISQPASTRNEYK</sequence>
<accession>A0A3Q2E9A1</accession>
<dbReference type="OMA" id="IILDKHC"/>
<keyword evidence="8" id="KW-1185">Reference proteome</keyword>
<proteinExistence type="inferred from homology"/>
<dbReference type="GeneTree" id="ENSGT00510000052942"/>
<dbReference type="PANTHER" id="PTHR23320">
    <property type="entry name" value="MEMBRANE-SPANNING 4-DOMAINS SUBFAMILY A MS4A -RELATED"/>
    <property type="match status" value="1"/>
</dbReference>
<feature type="transmembrane region" description="Helical" evidence="6">
    <location>
        <begin position="40"/>
        <end position="60"/>
    </location>
</feature>
<evidence type="ECO:0000313" key="7">
    <source>
        <dbReference type="Ensembl" id="ENSCVAP00000028184.1"/>
    </source>
</evidence>
<dbReference type="GO" id="GO:0016020">
    <property type="term" value="C:membrane"/>
    <property type="evidence" value="ECO:0007669"/>
    <property type="project" value="UniProtKB-SubCell"/>
</dbReference>
<feature type="transmembrane region" description="Helical" evidence="6">
    <location>
        <begin position="98"/>
        <end position="120"/>
    </location>
</feature>
<evidence type="ECO:0000256" key="1">
    <source>
        <dbReference type="ARBA" id="ARBA00004141"/>
    </source>
</evidence>